<dbReference type="Proteomes" id="UP001161247">
    <property type="component" value="Chromosome 2"/>
</dbReference>
<dbReference type="PANTHER" id="PTHR35833">
    <property type="entry name" value="GALACTOSE-BINDING DOMAIN-LIKE, ARMADILLO-TYPE FOLD PROTEIN-RELATED"/>
    <property type="match status" value="1"/>
</dbReference>
<name>A0AAV1CIU7_OLDCO</name>
<evidence type="ECO:0000313" key="3">
    <source>
        <dbReference type="Proteomes" id="UP001161247"/>
    </source>
</evidence>
<dbReference type="EMBL" id="OX459119">
    <property type="protein sequence ID" value="CAI9095013.1"/>
    <property type="molecule type" value="Genomic_DNA"/>
</dbReference>
<accession>A0AAV1CIU7</accession>
<dbReference type="InterPro" id="IPR008979">
    <property type="entry name" value="Galactose-bd-like_sf"/>
</dbReference>
<sequence length="2171" mass="243500">MEVELEPRVKPLAFKVKSISRESPTQKATHVLDADLRNHWSTGTNTKEWILLELDEPCLLSHVRIYNKSVLEWEVSVGLRYKPETFLKVRPRCEAPRRDILYPMNYSPCRYVRISCLRGNPIAIFFIQLIGISVTGLEPEFQPVVNYLVPHIMSHKQEGYDMHLQLLQDMTNRLVTFLPQLETDLNNFAEAPEPTLRFLAMLAGPFYQILRIVNEREVVKVAGSLSDSEASKNSNLSMAFTVSSNFEPRKQRSASMSSSSSSSFLVFRPDIILTLLRMAYKDPILGKVCKMVSRILLVLTDGVEHEPTMSHVTSDEASKSEPCSSHSLFDYSMLFGEDFLTPDIHLETNYMNILDIGLVEEGLLHLLYACASQPVLCNKLADNVSDFWLALPLVQALLPALRPYISSSDQIDDSFSQWKQPFIQHALYQIVATSSSSVYRPLLRAFAGYLASFSNSHAKAATVLIDLCCSVLAPWMALIVAKVDLAVELVEDLFGEIQGARVSFARARAALKYIVLALSGRMDDVMTKFKDAKHQVLFLVEMLEPSLDPAMTPVKSVISFGNVSSMFLEKQELNCAIALDVIRAAVNKPAVLPSLEAEWRRGSVAPSVLLSVLDPQIQLPLDIDQRKYPVGELQESQKVIMSSSSRIGGTFSKSTTPDDTDGKMDIVDLTGKMDVSEDSSFLFAPSELTKFSLTTVSSCFEGKKSDSDSGNREQINVKIQSADFGTSNNTLAAEFSDLQADYLQLMNHGDSELRASEFRRFAIDLLSQSPLTPEAHSAGIDALLLGAECFVNPYFMMPFWGTSLPMNKESAIGSSVNYTITDVRGILEKKDSELKVLEDLERKRDRAVIDLLLEAAELDRKFRETELDPELAGSYTEVNEEVGNLSKDEIISADAITLVRHNQARLCKFLVQRLQSEEHPMHEILIQSLLFLLHSATNLDCPPENIVDIILRYADTFNALLKSLYFQFKEGNLQLSHCKLHGIQRRWLLLQKLIVASSGIDEEANVSVNFHNGFRFANLVPPSAWLKRISAFSSSTSPLVRYLGWMAVSRNAKQYIKEHLFLASDLSQLTSLLSFFSDELAMIGHNVDQKAESKTGELKDRVSNELPSASSCHYVNQSFHALHPEISQFFPNLKKEFEAFGESILEAVGLQLRSLSSVVVPDLMCWFSDLCSWPFIGKEKDLLYSQKNPDHLKGFVAKNAKAVILFVLESILSEHMEAIVPELPRMLQALTSLCSSSYCDVAFLGSILNLLKPVISHSLHNVSKEENLLSDSCLNLESLCFHELLHGIKQSGNDLGPLDKRHNRALAIFVLASLFPDLSFQYKIEILHSSLIFADFASFELRASLHDYLYAYQTLMESCKKVFIGTLKVFGVIPLKTYPSTIDESLYHSSQSYSGFLDDVLNLSPSVEVPSELESKDVGTVQVNGNGFLSNNADIMKFSEVFDCLFHKLSPTIDQCYKIHHKLVNKLAQTSSECYVYSKNLSSLAGKAVTQSGCEKETIIPTSSLRWSVDDWNISLQELVEVILVLDEKRCWNVASVMLDCLLGVPQCFHLGTVIDKICLAIKQFSCRAPHIEWRLQTDKWIPLLFKRAIHFDPNSESPLVDLFCSMLKHPEPEQRFIALKQLRKLMVDDVDGGLASLSSTPITGGASDLNVSSSVPILATLVSITWDQVACMASLDTSHVLRTHALVLLMNYIPFAERKKLQSFLAAADIFLQGLANLAQSACEGPMAKFSLALIANICLHCPTEDIYLIPEIVWKNIETIGKLENGRCPMGLERRTCEALCRLRADEDEAKQMLRELLTSTTSKQPDPNFASTRESIRQVMANFTSAQSYFDFFSKEINKNELEFEEAEIELELLQEENAIAEPLSGVKDLLRHPFVDVEAKDDNRLQQIKDGIRSLEKTKLKMEIIARRQQKLQLRGARQKVLEEAAIREAELLQELDRFCLLLTDHGIFFSVGLYILDAGNIIRERTSEVEREIERQRLLELERAKTRELQHSLDMEREKLTQRELQRELEQVESGARPSRREFSSSSHSRPRYRERENGRAGNEGSLRGITGSAQTETAATSPSMTTVPKVVLSGGRQFSGQVPTILQSQDRSDETGSVYEENFDGTKDSGDTGSAGDPDLISALEGQSAGYGSSLRHGSRGGKSRQSMERRERDSRREGKWERKH</sequence>
<protein>
    <submittedName>
        <fullName evidence="2">OLC1v1030865C1</fullName>
    </submittedName>
</protein>
<gene>
    <name evidence="2" type="ORF">OLC1_LOCUS6072</name>
</gene>
<feature type="compositionally biased region" description="Polar residues" evidence="1">
    <location>
        <begin position="2057"/>
        <end position="2070"/>
    </location>
</feature>
<feature type="region of interest" description="Disordered" evidence="1">
    <location>
        <begin position="2009"/>
        <end position="2070"/>
    </location>
</feature>
<evidence type="ECO:0000256" key="1">
    <source>
        <dbReference type="SAM" id="MobiDB-lite"/>
    </source>
</evidence>
<reference evidence="2" key="1">
    <citation type="submission" date="2023-03" db="EMBL/GenBank/DDBJ databases">
        <authorList>
            <person name="Julca I."/>
        </authorList>
    </citation>
    <scope>NUCLEOTIDE SEQUENCE</scope>
</reference>
<dbReference type="PANTHER" id="PTHR35833:SF1">
    <property type="entry name" value="GALACTOSE-BINDING DOMAIN-CONTAINING PROTEIN"/>
    <property type="match status" value="1"/>
</dbReference>
<keyword evidence="3" id="KW-1185">Reference proteome</keyword>
<organism evidence="2 3">
    <name type="scientific">Oldenlandia corymbosa var. corymbosa</name>
    <dbReference type="NCBI Taxonomy" id="529605"/>
    <lineage>
        <taxon>Eukaryota</taxon>
        <taxon>Viridiplantae</taxon>
        <taxon>Streptophyta</taxon>
        <taxon>Embryophyta</taxon>
        <taxon>Tracheophyta</taxon>
        <taxon>Spermatophyta</taxon>
        <taxon>Magnoliopsida</taxon>
        <taxon>eudicotyledons</taxon>
        <taxon>Gunneridae</taxon>
        <taxon>Pentapetalae</taxon>
        <taxon>asterids</taxon>
        <taxon>lamiids</taxon>
        <taxon>Gentianales</taxon>
        <taxon>Rubiaceae</taxon>
        <taxon>Rubioideae</taxon>
        <taxon>Spermacoceae</taxon>
        <taxon>Hedyotis-Oldenlandia complex</taxon>
        <taxon>Oldenlandia</taxon>
    </lineage>
</organism>
<feature type="region of interest" description="Disordered" evidence="1">
    <location>
        <begin position="2087"/>
        <end position="2171"/>
    </location>
</feature>
<proteinExistence type="predicted"/>
<evidence type="ECO:0000313" key="2">
    <source>
        <dbReference type="EMBL" id="CAI9095013.1"/>
    </source>
</evidence>
<dbReference type="SUPFAM" id="SSF49785">
    <property type="entry name" value="Galactose-binding domain-like"/>
    <property type="match status" value="1"/>
</dbReference>
<feature type="compositionally biased region" description="Basic and acidic residues" evidence="1">
    <location>
        <begin position="2152"/>
        <end position="2171"/>
    </location>
</feature>